<evidence type="ECO:0000313" key="2">
    <source>
        <dbReference type="Proteomes" id="UP001159405"/>
    </source>
</evidence>
<proteinExistence type="predicted"/>
<gene>
    <name evidence="1" type="ORF">PLOB_00005782</name>
</gene>
<sequence length="107" mass="11717">MPTTCTTTTNYPAWQKCGSFVINDTIQINPKTKSLLQDQERYVLYQNSWKKGRGRGANDACLGSGIRIKQPFSANRIGDLLQAFKNLLTSNYPAACLTPGGTVMSLG</sequence>
<comment type="caution">
    <text evidence="1">The sequence shown here is derived from an EMBL/GenBank/DDBJ whole genome shotgun (WGS) entry which is preliminary data.</text>
</comment>
<protein>
    <submittedName>
        <fullName evidence="1">Uncharacterized protein</fullName>
    </submittedName>
</protein>
<organism evidence="1 2">
    <name type="scientific">Porites lobata</name>
    <dbReference type="NCBI Taxonomy" id="104759"/>
    <lineage>
        <taxon>Eukaryota</taxon>
        <taxon>Metazoa</taxon>
        <taxon>Cnidaria</taxon>
        <taxon>Anthozoa</taxon>
        <taxon>Hexacorallia</taxon>
        <taxon>Scleractinia</taxon>
        <taxon>Fungiina</taxon>
        <taxon>Poritidae</taxon>
        <taxon>Porites</taxon>
    </lineage>
</organism>
<accession>A0ABN8QF80</accession>
<dbReference type="Proteomes" id="UP001159405">
    <property type="component" value="Unassembled WGS sequence"/>
</dbReference>
<evidence type="ECO:0000313" key="1">
    <source>
        <dbReference type="EMBL" id="CAH3163396.1"/>
    </source>
</evidence>
<name>A0ABN8QF80_9CNID</name>
<dbReference type="EMBL" id="CALNXK010000126">
    <property type="protein sequence ID" value="CAH3163396.1"/>
    <property type="molecule type" value="Genomic_DNA"/>
</dbReference>
<reference evidence="1 2" key="1">
    <citation type="submission" date="2022-05" db="EMBL/GenBank/DDBJ databases">
        <authorList>
            <consortium name="Genoscope - CEA"/>
            <person name="William W."/>
        </authorList>
    </citation>
    <scope>NUCLEOTIDE SEQUENCE [LARGE SCALE GENOMIC DNA]</scope>
</reference>
<keyword evidence="2" id="KW-1185">Reference proteome</keyword>